<dbReference type="GO" id="GO:0008168">
    <property type="term" value="F:methyltransferase activity"/>
    <property type="evidence" value="ECO:0007669"/>
    <property type="project" value="UniProtKB-KW"/>
</dbReference>
<dbReference type="Proteomes" id="UP001269081">
    <property type="component" value="Unassembled WGS sequence"/>
</dbReference>
<dbReference type="InterPro" id="IPR002052">
    <property type="entry name" value="DNA_methylase_N6_adenine_CS"/>
</dbReference>
<keyword evidence="5" id="KW-0680">Restriction system</keyword>
<evidence type="ECO:0000256" key="1">
    <source>
        <dbReference type="ARBA" id="ARBA00006594"/>
    </source>
</evidence>
<dbReference type="SUPFAM" id="SSF53335">
    <property type="entry name" value="S-adenosyl-L-methionine-dependent methyltransferases"/>
    <property type="match status" value="1"/>
</dbReference>
<dbReference type="PANTHER" id="PTHR33841">
    <property type="entry name" value="DNA METHYLTRANSFERASE YEEA-RELATED"/>
    <property type="match status" value="1"/>
</dbReference>
<evidence type="ECO:0000313" key="9">
    <source>
        <dbReference type="EMBL" id="MDR7209154.1"/>
    </source>
</evidence>
<keyword evidence="3 9" id="KW-0489">Methyltransferase</keyword>
<gene>
    <name evidence="9" type="ORF">J2W48_001084</name>
</gene>
<keyword evidence="10" id="KW-1185">Reference proteome</keyword>
<dbReference type="GO" id="GO:0032259">
    <property type="term" value="P:methylation"/>
    <property type="evidence" value="ECO:0007669"/>
    <property type="project" value="UniProtKB-KW"/>
</dbReference>
<dbReference type="EMBL" id="JAVDWQ010000002">
    <property type="protein sequence ID" value="MDR7209154.1"/>
    <property type="molecule type" value="Genomic_DNA"/>
</dbReference>
<dbReference type="InterPro" id="IPR029063">
    <property type="entry name" value="SAM-dependent_MTases_sf"/>
</dbReference>
<evidence type="ECO:0000259" key="8">
    <source>
        <dbReference type="Pfam" id="PF02384"/>
    </source>
</evidence>
<evidence type="ECO:0000313" key="10">
    <source>
        <dbReference type="Proteomes" id="UP001269081"/>
    </source>
</evidence>
<dbReference type="PRINTS" id="PR00507">
    <property type="entry name" value="N12N6MTFRASE"/>
</dbReference>
<comment type="caution">
    <text evidence="9">The sequence shown here is derived from an EMBL/GenBank/DDBJ whole genome shotgun (WGS) entry which is preliminary data.</text>
</comment>
<feature type="domain" description="DNA methylase adenine-specific" evidence="8">
    <location>
        <begin position="238"/>
        <end position="487"/>
    </location>
</feature>
<name>A0ABU1Y4K4_9FLAO</name>
<proteinExistence type="inferred from homology"/>
<dbReference type="PANTHER" id="PTHR33841:SF6">
    <property type="entry name" value="TYPE II METHYLTRANSFERASE M.HINDII"/>
    <property type="match status" value="1"/>
</dbReference>
<keyword evidence="6" id="KW-0238">DNA-binding</keyword>
<dbReference type="InterPro" id="IPR003356">
    <property type="entry name" value="DNA_methylase_A-5"/>
</dbReference>
<accession>A0ABU1Y4K4</accession>
<organism evidence="9 10">
    <name type="scientific">Flavobacterium piscis</name>
    <dbReference type="NCBI Taxonomy" id="1114874"/>
    <lineage>
        <taxon>Bacteria</taxon>
        <taxon>Pseudomonadati</taxon>
        <taxon>Bacteroidota</taxon>
        <taxon>Flavobacteriia</taxon>
        <taxon>Flavobacteriales</taxon>
        <taxon>Flavobacteriaceae</taxon>
        <taxon>Flavobacterium</taxon>
    </lineage>
</organism>
<evidence type="ECO:0000256" key="7">
    <source>
        <dbReference type="ARBA" id="ARBA00047942"/>
    </source>
</evidence>
<dbReference type="InterPro" id="IPR050953">
    <property type="entry name" value="N4_N6_ade-DNA_methylase"/>
</dbReference>
<dbReference type="PROSITE" id="PS00092">
    <property type="entry name" value="N6_MTASE"/>
    <property type="match status" value="1"/>
</dbReference>
<evidence type="ECO:0000256" key="5">
    <source>
        <dbReference type="ARBA" id="ARBA00022747"/>
    </source>
</evidence>
<dbReference type="Pfam" id="PF02384">
    <property type="entry name" value="N6_Mtase"/>
    <property type="match status" value="1"/>
</dbReference>
<keyword evidence="4" id="KW-0808">Transferase</keyword>
<dbReference type="Gene3D" id="3.40.50.150">
    <property type="entry name" value="Vaccinia Virus protein VP39"/>
    <property type="match status" value="1"/>
</dbReference>
<comment type="catalytic activity">
    <reaction evidence="7">
        <text>a 2'-deoxyadenosine in DNA + S-adenosyl-L-methionine = an N(6)-methyl-2'-deoxyadenosine in DNA + S-adenosyl-L-homocysteine + H(+)</text>
        <dbReference type="Rhea" id="RHEA:15197"/>
        <dbReference type="Rhea" id="RHEA-COMP:12418"/>
        <dbReference type="Rhea" id="RHEA-COMP:12419"/>
        <dbReference type="ChEBI" id="CHEBI:15378"/>
        <dbReference type="ChEBI" id="CHEBI:57856"/>
        <dbReference type="ChEBI" id="CHEBI:59789"/>
        <dbReference type="ChEBI" id="CHEBI:90615"/>
        <dbReference type="ChEBI" id="CHEBI:90616"/>
        <dbReference type="EC" id="2.1.1.72"/>
    </reaction>
</comment>
<evidence type="ECO:0000256" key="4">
    <source>
        <dbReference type="ARBA" id="ARBA00022679"/>
    </source>
</evidence>
<evidence type="ECO:0000256" key="2">
    <source>
        <dbReference type="ARBA" id="ARBA00011900"/>
    </source>
</evidence>
<evidence type="ECO:0000256" key="6">
    <source>
        <dbReference type="ARBA" id="ARBA00023125"/>
    </source>
</evidence>
<reference evidence="9 10" key="1">
    <citation type="submission" date="2023-07" db="EMBL/GenBank/DDBJ databases">
        <title>Sorghum-associated microbial communities from plants grown in Nebraska, USA.</title>
        <authorList>
            <person name="Schachtman D."/>
        </authorList>
    </citation>
    <scope>NUCLEOTIDE SEQUENCE [LARGE SCALE GENOMIC DNA]</scope>
    <source>
        <strain evidence="9 10">4129</strain>
    </source>
</reference>
<sequence length="773" mass="89247">MNDLKNIETWKSNFGLLPIKLNPVFQEEKFLMLNGGLGDFCLKTSSFGDEVLENIYQESWSTNTKNFLFIGEESIEVTNWYDNKIEKIPNTKIESNLSQFYKYLSSKSFKTQNDVVPFILDIFRQLRNLTFEKHDSSEAINLLFSLLISLEEDYTKIDTGKWNISASKFPDKFDYFVELINQGVRGIKPNLDLILRHTAGILFQEAHREVIYFNPQRDLFGGASSKLETRKDAYSSIHYTPQYIARTIVENVLKSLDYGSQEINILDPSCGSSEFLIEILKQLKNSRYAGKITIKGFDSSDSAIKTSNFLLAYENRQQWNNSLEITIKKVEDSLVEDWGNNDIILMNPPFISWELLKSKESRDNVLSILDDVVKKSRPNQATAFFYKACQSLKDGGIIGCILPTSIFYSEIYSDLRNKLNQELSFKVLAKLGNYVFEDALTDVSLFIASNNKSALLPKLIWTKNEKGTVQDALREFRRMNANNEQSINNKNYSIYVPPYFPIIDNSWKVISLNENEFIKELDIYYKAGKLSAISDIFSINQGALLGVKNVFKVTIDEFEMMPAHEQKYFRPIITNNSVKTGCITIFEYVWFPYNKNGSIFKEEDELSGLDFYTSKLLPNKDLLEKRQGISNWWSLTRPRNWQFVKEPALYSNRFGNSNSFAFDKKGEFVIEEGNAFIPKKEFEALDYYFYLACFSSNIFDVLLSIYSKPIMSGFDLGKIQIKNIPIPNVQKNNLRQSEAYFKLAELGKELEKGNSFVKPVINDILKSYFYPNY</sequence>
<protein>
    <recommendedName>
        <fullName evidence="2">site-specific DNA-methyltransferase (adenine-specific)</fullName>
        <ecNumber evidence="2">2.1.1.72</ecNumber>
    </recommendedName>
</protein>
<evidence type="ECO:0000256" key="3">
    <source>
        <dbReference type="ARBA" id="ARBA00022603"/>
    </source>
</evidence>
<dbReference type="RefSeq" id="WP_310279126.1">
    <property type="nucleotide sequence ID" value="NZ_JAVDWQ010000002.1"/>
</dbReference>
<dbReference type="EC" id="2.1.1.72" evidence="2"/>
<comment type="similarity">
    <text evidence="1">Belongs to the N(4)/N(6)-methyltransferase family.</text>
</comment>